<evidence type="ECO:0000313" key="19">
    <source>
        <dbReference type="Proteomes" id="UP001273505"/>
    </source>
</evidence>
<evidence type="ECO:0000256" key="6">
    <source>
        <dbReference type="ARBA" id="ARBA00022448"/>
    </source>
</evidence>
<comment type="subcellular location">
    <subcellularLocation>
        <location evidence="2 13">Cell membrane</location>
        <topology evidence="2 13">Peripheral membrane protein</topology>
    </subcellularLocation>
</comment>
<evidence type="ECO:0000313" key="18">
    <source>
        <dbReference type="EMBL" id="MDX6848896.1"/>
    </source>
</evidence>
<keyword evidence="15" id="KW-0175">Coiled coil</keyword>
<comment type="function">
    <text evidence="1 13">Produces ATP from ADP in the presence of a proton gradient across the membrane.</text>
</comment>
<proteinExistence type="inferred from homology"/>
<feature type="domain" description="ATP synthase epsilon subunit C-terminal" evidence="16">
    <location>
        <begin position="89"/>
        <end position="133"/>
    </location>
</feature>
<dbReference type="InterPro" id="IPR036771">
    <property type="entry name" value="ATPsynth_dsu/esu_N"/>
</dbReference>
<feature type="domain" description="ATP synthase F1 complex delta/epsilon subunit N-terminal" evidence="17">
    <location>
        <begin position="6"/>
        <end position="84"/>
    </location>
</feature>
<dbReference type="InterPro" id="IPR020547">
    <property type="entry name" value="ATP_synth_F1_esu_C"/>
</dbReference>
<evidence type="ECO:0000259" key="17">
    <source>
        <dbReference type="Pfam" id="PF02823"/>
    </source>
</evidence>
<dbReference type="HAMAP" id="MF_00530">
    <property type="entry name" value="ATP_synth_epsil_bac"/>
    <property type="match status" value="1"/>
</dbReference>
<dbReference type="Pfam" id="PF00401">
    <property type="entry name" value="ATP-synt_DE"/>
    <property type="match status" value="1"/>
</dbReference>
<sequence>MAMTVHCDIVSAETEIFSGLVEMVVATGSLGDLGVTYGHAPLLTGLEPGPVRVKKQGGEEEVFYVSGGYLEVQPNHVSILADTALRAGDMDEAAAENAKKQAAAKLLNNSGELDYSKAAIQLAEASAQLRALQAVRRKTRK</sequence>
<dbReference type="EMBL" id="JAXAFO010000007">
    <property type="protein sequence ID" value="MDX6848896.1"/>
    <property type="molecule type" value="Genomic_DNA"/>
</dbReference>
<dbReference type="InterPro" id="IPR036794">
    <property type="entry name" value="ATP_F1_dsu/esu_C_sf"/>
</dbReference>
<keyword evidence="13" id="KW-0375">Hydrogen ion transport</keyword>
<dbReference type="PANTHER" id="PTHR13822:SF10">
    <property type="entry name" value="ATP SYNTHASE EPSILON CHAIN, CHLOROPLASTIC"/>
    <property type="match status" value="1"/>
</dbReference>
<evidence type="ECO:0000256" key="10">
    <source>
        <dbReference type="ARBA" id="ARBA00023310"/>
    </source>
</evidence>
<keyword evidence="9 13" id="KW-0139">CF(1)</keyword>
<keyword evidence="7 13" id="KW-0406">Ion transport</keyword>
<accession>A0ABU4RVJ5</accession>
<dbReference type="Proteomes" id="UP001273505">
    <property type="component" value="Unassembled WGS sequence"/>
</dbReference>
<evidence type="ECO:0000256" key="8">
    <source>
        <dbReference type="ARBA" id="ARBA00023136"/>
    </source>
</evidence>
<keyword evidence="19" id="KW-1185">Reference proteome</keyword>
<dbReference type="NCBIfam" id="TIGR01216">
    <property type="entry name" value="ATP_synt_epsi"/>
    <property type="match status" value="1"/>
</dbReference>
<evidence type="ECO:0000256" key="9">
    <source>
        <dbReference type="ARBA" id="ARBA00023196"/>
    </source>
</evidence>
<dbReference type="Gene3D" id="2.60.15.10">
    <property type="entry name" value="F0F1 ATP synthase delta/epsilon subunit, N-terminal"/>
    <property type="match status" value="1"/>
</dbReference>
<organism evidence="18 19">
    <name type="scientific">Gilvimarinus gilvus</name>
    <dbReference type="NCBI Taxonomy" id="3058038"/>
    <lineage>
        <taxon>Bacteria</taxon>
        <taxon>Pseudomonadati</taxon>
        <taxon>Pseudomonadota</taxon>
        <taxon>Gammaproteobacteria</taxon>
        <taxon>Cellvibrionales</taxon>
        <taxon>Cellvibrionaceae</taxon>
        <taxon>Gilvimarinus</taxon>
    </lineage>
</organism>
<name>A0ABU4RVJ5_9GAMM</name>
<dbReference type="PANTHER" id="PTHR13822">
    <property type="entry name" value="ATP SYNTHASE DELTA/EPSILON CHAIN"/>
    <property type="match status" value="1"/>
</dbReference>
<dbReference type="CDD" id="cd12152">
    <property type="entry name" value="F1-ATPase_delta"/>
    <property type="match status" value="1"/>
</dbReference>
<evidence type="ECO:0000256" key="11">
    <source>
        <dbReference type="ARBA" id="ARBA00030215"/>
    </source>
</evidence>
<comment type="caution">
    <text evidence="18">The sequence shown here is derived from an EMBL/GenBank/DDBJ whole genome shotgun (WGS) entry which is preliminary data.</text>
</comment>
<protein>
    <recommendedName>
        <fullName evidence="5 13">ATP synthase epsilon chain</fullName>
    </recommendedName>
    <alternativeName>
        <fullName evidence="12 13">ATP synthase F1 sector epsilon subunit</fullName>
    </alternativeName>
    <alternativeName>
        <fullName evidence="11 13">F-ATPase epsilon subunit</fullName>
    </alternativeName>
</protein>
<keyword evidence="6 13" id="KW-0813">Transport</keyword>
<dbReference type="SUPFAM" id="SSF51344">
    <property type="entry name" value="Epsilon subunit of F1F0-ATP synthase N-terminal domain"/>
    <property type="match status" value="1"/>
</dbReference>
<evidence type="ECO:0000256" key="13">
    <source>
        <dbReference type="HAMAP-Rule" id="MF_00530"/>
    </source>
</evidence>
<evidence type="ECO:0000259" key="16">
    <source>
        <dbReference type="Pfam" id="PF00401"/>
    </source>
</evidence>
<dbReference type="InterPro" id="IPR001469">
    <property type="entry name" value="ATP_synth_F1_dsu/esu"/>
</dbReference>
<evidence type="ECO:0000256" key="7">
    <source>
        <dbReference type="ARBA" id="ARBA00023065"/>
    </source>
</evidence>
<reference evidence="18 19" key="1">
    <citation type="submission" date="2023-11" db="EMBL/GenBank/DDBJ databases">
        <title>Gilvimarinus fulvus sp. nov., isolated from the surface of Kelp.</title>
        <authorList>
            <person name="Sun Y.Y."/>
            <person name="Gong Y."/>
            <person name="Du Z.J."/>
        </authorList>
    </citation>
    <scope>NUCLEOTIDE SEQUENCE [LARGE SCALE GENOMIC DNA]</scope>
    <source>
        <strain evidence="18 19">SDUM040013</strain>
    </source>
</reference>
<feature type="coiled-coil region" evidence="15">
    <location>
        <begin position="90"/>
        <end position="135"/>
    </location>
</feature>
<evidence type="ECO:0000256" key="15">
    <source>
        <dbReference type="SAM" id="Coils"/>
    </source>
</evidence>
<evidence type="ECO:0000256" key="3">
    <source>
        <dbReference type="ARBA" id="ARBA00005712"/>
    </source>
</evidence>
<dbReference type="SUPFAM" id="SSF46604">
    <property type="entry name" value="Epsilon subunit of F1F0-ATP synthase C-terminal domain"/>
    <property type="match status" value="1"/>
</dbReference>
<keyword evidence="13" id="KW-1003">Cell membrane</keyword>
<dbReference type="InterPro" id="IPR020546">
    <property type="entry name" value="ATP_synth_F1_dsu/esu_N"/>
</dbReference>
<keyword evidence="8 13" id="KW-0472">Membrane</keyword>
<comment type="subunit">
    <text evidence="4 13 14">F-type ATPases have 2 components, CF(1) - the catalytic core - and CF(0) - the membrane proton channel. CF(1) has five subunits: alpha(3), beta(3), gamma(1), delta(1), epsilon(1). CF(0) has three main subunits: a, b and c.</text>
</comment>
<keyword evidence="10 13" id="KW-0066">ATP synthesis</keyword>
<dbReference type="NCBIfam" id="NF001847">
    <property type="entry name" value="PRK00571.1-4"/>
    <property type="match status" value="1"/>
</dbReference>
<evidence type="ECO:0000256" key="14">
    <source>
        <dbReference type="RuleBase" id="RU003656"/>
    </source>
</evidence>
<dbReference type="RefSeq" id="WP_302723836.1">
    <property type="nucleotide sequence ID" value="NZ_JAULRU010000705.1"/>
</dbReference>
<evidence type="ECO:0000256" key="5">
    <source>
        <dbReference type="ARBA" id="ARBA00014480"/>
    </source>
</evidence>
<gene>
    <name evidence="13" type="primary">atpC</name>
    <name evidence="18" type="ORF">SCD92_05955</name>
</gene>
<evidence type="ECO:0000256" key="4">
    <source>
        <dbReference type="ARBA" id="ARBA00011648"/>
    </source>
</evidence>
<evidence type="ECO:0000256" key="1">
    <source>
        <dbReference type="ARBA" id="ARBA00003543"/>
    </source>
</evidence>
<comment type="similarity">
    <text evidence="3 13 14">Belongs to the ATPase epsilon chain family.</text>
</comment>
<dbReference type="Gene3D" id="1.20.5.440">
    <property type="entry name" value="ATP synthase delta/epsilon subunit, C-terminal domain"/>
    <property type="match status" value="1"/>
</dbReference>
<evidence type="ECO:0000256" key="2">
    <source>
        <dbReference type="ARBA" id="ARBA00004202"/>
    </source>
</evidence>
<dbReference type="Pfam" id="PF02823">
    <property type="entry name" value="ATP-synt_DE_N"/>
    <property type="match status" value="1"/>
</dbReference>
<evidence type="ECO:0000256" key="12">
    <source>
        <dbReference type="ARBA" id="ARBA00031795"/>
    </source>
</evidence>